<keyword evidence="6 10" id="KW-1133">Transmembrane helix</keyword>
<evidence type="ECO:0000259" key="11">
    <source>
        <dbReference type="Pfam" id="PF02096"/>
    </source>
</evidence>
<dbReference type="Proteomes" id="UP001144612">
    <property type="component" value="Unassembled WGS sequence"/>
</dbReference>
<name>A0ABT4D7Q4_9CLOT</name>
<evidence type="ECO:0000256" key="6">
    <source>
        <dbReference type="ARBA" id="ARBA00022989"/>
    </source>
</evidence>
<dbReference type="CDD" id="cd20070">
    <property type="entry name" value="5TM_YidC_Alb3"/>
    <property type="match status" value="1"/>
</dbReference>
<evidence type="ECO:0000313" key="13">
    <source>
        <dbReference type="Proteomes" id="UP001144612"/>
    </source>
</evidence>
<evidence type="ECO:0000256" key="10">
    <source>
        <dbReference type="SAM" id="Phobius"/>
    </source>
</evidence>
<keyword evidence="13" id="KW-1185">Reference proteome</keyword>
<comment type="similarity">
    <text evidence="9">Belongs to the OXA1/ALB3/YidC family.</text>
</comment>
<protein>
    <submittedName>
        <fullName evidence="12">Membrane protein insertase YidC</fullName>
    </submittedName>
</protein>
<dbReference type="NCBIfam" id="TIGR03592">
    <property type="entry name" value="yidC_oxa1_cterm"/>
    <property type="match status" value="1"/>
</dbReference>
<accession>A0ABT4D7Q4</accession>
<feature type="transmembrane region" description="Helical" evidence="10">
    <location>
        <begin position="22"/>
        <end position="42"/>
    </location>
</feature>
<evidence type="ECO:0000256" key="1">
    <source>
        <dbReference type="ARBA" id="ARBA00004651"/>
    </source>
</evidence>
<organism evidence="12 13">
    <name type="scientific">Clostridium brassicae</name>
    <dbReference type="NCBI Taxonomy" id="2999072"/>
    <lineage>
        <taxon>Bacteria</taxon>
        <taxon>Bacillati</taxon>
        <taxon>Bacillota</taxon>
        <taxon>Clostridia</taxon>
        <taxon>Eubacteriales</taxon>
        <taxon>Clostridiaceae</taxon>
        <taxon>Clostridium</taxon>
    </lineage>
</organism>
<feature type="transmembrane region" description="Helical" evidence="10">
    <location>
        <begin position="79"/>
        <end position="101"/>
    </location>
</feature>
<comment type="caution">
    <text evidence="12">The sequence shown here is derived from an EMBL/GenBank/DDBJ whole genome shotgun (WGS) entry which is preliminary data.</text>
</comment>
<dbReference type="EMBL" id="JAPQFJ010000003">
    <property type="protein sequence ID" value="MCY6957708.1"/>
    <property type="molecule type" value="Genomic_DNA"/>
</dbReference>
<proteinExistence type="inferred from homology"/>
<keyword evidence="5" id="KW-0653">Protein transport</keyword>
<evidence type="ECO:0000313" key="12">
    <source>
        <dbReference type="EMBL" id="MCY6957708.1"/>
    </source>
</evidence>
<sequence>MNIIFTVFNNIFNGLYGITGDYGIAIIILTLLVKSLFLPMSIKQKKIMEKQQETSKKIEMIKEKYKHNKVKLDEELQKIYLGNSVNLLGCLPMLTQIPIMYSLYKVFSSMVVEVGTKLVPWISTLNVADPYFILPMFTAIVQLLPNILRTIGILKNTSIGKLTPMNLVMIGGFSILFLVKAPAAIALYMIATSLYSAAEQIIYSIYSNKKCVA</sequence>
<evidence type="ECO:0000256" key="8">
    <source>
        <dbReference type="ARBA" id="ARBA00023186"/>
    </source>
</evidence>
<dbReference type="InterPro" id="IPR001708">
    <property type="entry name" value="YidC/ALB3/OXA1/COX18"/>
</dbReference>
<dbReference type="Pfam" id="PF02096">
    <property type="entry name" value="60KD_IMP"/>
    <property type="match status" value="1"/>
</dbReference>
<comment type="subcellular location">
    <subcellularLocation>
        <location evidence="1">Cell membrane</location>
        <topology evidence="1">Multi-pass membrane protein</topology>
    </subcellularLocation>
    <subcellularLocation>
        <location evidence="9">Membrane</location>
        <topology evidence="9">Multi-pass membrane protein</topology>
    </subcellularLocation>
</comment>
<dbReference type="RefSeq" id="WP_268060098.1">
    <property type="nucleotide sequence ID" value="NZ_JAPQFJ010000003.1"/>
</dbReference>
<reference evidence="12" key="1">
    <citation type="submission" date="2022-12" db="EMBL/GenBank/DDBJ databases">
        <title>Clostridium sp. nov., isolated from industrial wastewater.</title>
        <authorList>
            <person name="Jiayan W."/>
        </authorList>
    </citation>
    <scope>NUCLEOTIDE SEQUENCE</scope>
    <source>
        <strain evidence="12">ZC22-4</strain>
    </source>
</reference>
<keyword evidence="4 9" id="KW-0812">Transmembrane</keyword>
<gene>
    <name evidence="12" type="ORF">OW729_03695</name>
</gene>
<dbReference type="PANTHER" id="PTHR12428">
    <property type="entry name" value="OXA1"/>
    <property type="match status" value="1"/>
</dbReference>
<feature type="transmembrane region" description="Helical" evidence="10">
    <location>
        <begin position="121"/>
        <end position="144"/>
    </location>
</feature>
<evidence type="ECO:0000256" key="2">
    <source>
        <dbReference type="ARBA" id="ARBA00022448"/>
    </source>
</evidence>
<keyword evidence="7 10" id="KW-0472">Membrane</keyword>
<evidence type="ECO:0000256" key="3">
    <source>
        <dbReference type="ARBA" id="ARBA00022475"/>
    </source>
</evidence>
<dbReference type="InterPro" id="IPR047196">
    <property type="entry name" value="YidC_ALB_C"/>
</dbReference>
<feature type="transmembrane region" description="Helical" evidence="10">
    <location>
        <begin position="165"/>
        <end position="190"/>
    </location>
</feature>
<dbReference type="InterPro" id="IPR028055">
    <property type="entry name" value="YidC/Oxa/ALB_C"/>
</dbReference>
<evidence type="ECO:0000256" key="7">
    <source>
        <dbReference type="ARBA" id="ARBA00023136"/>
    </source>
</evidence>
<dbReference type="PANTHER" id="PTHR12428:SF65">
    <property type="entry name" value="CYTOCHROME C OXIDASE ASSEMBLY PROTEIN COX18, MITOCHONDRIAL"/>
    <property type="match status" value="1"/>
</dbReference>
<evidence type="ECO:0000256" key="5">
    <source>
        <dbReference type="ARBA" id="ARBA00022927"/>
    </source>
</evidence>
<feature type="domain" description="Membrane insertase YidC/Oxa/ALB C-terminal" evidence="11">
    <location>
        <begin position="22"/>
        <end position="203"/>
    </location>
</feature>
<keyword evidence="3" id="KW-1003">Cell membrane</keyword>
<evidence type="ECO:0000256" key="4">
    <source>
        <dbReference type="ARBA" id="ARBA00022692"/>
    </source>
</evidence>
<keyword evidence="2" id="KW-0813">Transport</keyword>
<keyword evidence="8" id="KW-0143">Chaperone</keyword>
<evidence type="ECO:0000256" key="9">
    <source>
        <dbReference type="RuleBase" id="RU003945"/>
    </source>
</evidence>